<dbReference type="InterPro" id="IPR011989">
    <property type="entry name" value="ARM-like"/>
</dbReference>
<proteinExistence type="predicted"/>
<evidence type="ECO:0000256" key="1">
    <source>
        <dbReference type="SAM" id="Coils"/>
    </source>
</evidence>
<dbReference type="SUPFAM" id="SSF48371">
    <property type="entry name" value="ARM repeat"/>
    <property type="match status" value="1"/>
</dbReference>
<comment type="caution">
    <text evidence="2">The sequence shown here is derived from an EMBL/GenBank/DDBJ whole genome shotgun (WGS) entry which is preliminary data.</text>
</comment>
<keyword evidence="1" id="KW-0175">Coiled coil</keyword>
<dbReference type="Gene3D" id="2.60.120.920">
    <property type="match status" value="1"/>
</dbReference>
<dbReference type="InterPro" id="IPR016024">
    <property type="entry name" value="ARM-type_fold"/>
</dbReference>
<accession>A0A5J4X9I6</accession>
<dbReference type="EMBL" id="SNRW01000067">
    <property type="protein sequence ID" value="KAA6403740.1"/>
    <property type="molecule type" value="Genomic_DNA"/>
</dbReference>
<organism evidence="2 3">
    <name type="scientific">Streblomastix strix</name>
    <dbReference type="NCBI Taxonomy" id="222440"/>
    <lineage>
        <taxon>Eukaryota</taxon>
        <taxon>Metamonada</taxon>
        <taxon>Preaxostyla</taxon>
        <taxon>Oxymonadida</taxon>
        <taxon>Streblomastigidae</taxon>
        <taxon>Streblomastix</taxon>
    </lineage>
</organism>
<sequence length="459" mass="51393">MEESSFHPYQKALSVSVTGADVTTIIPRLIQDLESDTINVYIPALRELLNIVVDNRENKDLPQKYKLMPLLNKFAGNVEKNEEFVLSTTIQHVIGVRNGSDDKIILAGAAIESIIISLFSPDEKTSKSGSKTLEELIGENEIIRHSLMTTGFILKIQYAFTDNTTPYHVKCEILDIILKLVTTVDDLKLIAQLIPVLTDLNNNGEKETKKKAINILGILTANGINSPSSEFESELSKEKDERIQQLEEQNRINDEERNSLEVESQKLKKEIEKIKLEYPQDQSDFDFTDIDGVMKKLSKKIQQYNVVSLDQNLDDGVWELETEFDNNSGSAVGIVRDSYNIPSGIVVATYEPHTSNMAVFLSSGGWGYPGNVYYKNQPTKGYVGFTSNQKVKLEYDSGKGTLVVFHDGVQQSVYFTGIKEKVRFIVGLRMSGQTCIIRSLKKLASPTTGHVANEQAVNW</sequence>
<dbReference type="AlphaFoldDB" id="A0A5J4X9I6"/>
<dbReference type="Gene3D" id="1.25.10.10">
    <property type="entry name" value="Leucine-rich Repeat Variant"/>
    <property type="match status" value="1"/>
</dbReference>
<name>A0A5J4X9I6_9EUKA</name>
<evidence type="ECO:0000313" key="3">
    <source>
        <dbReference type="Proteomes" id="UP000324800"/>
    </source>
</evidence>
<dbReference type="Proteomes" id="UP000324800">
    <property type="component" value="Unassembled WGS sequence"/>
</dbReference>
<reference evidence="2 3" key="1">
    <citation type="submission" date="2019-03" db="EMBL/GenBank/DDBJ databases">
        <title>Single cell metagenomics reveals metabolic interactions within the superorganism composed of flagellate Streblomastix strix and complex community of Bacteroidetes bacteria on its surface.</title>
        <authorList>
            <person name="Treitli S.C."/>
            <person name="Kolisko M."/>
            <person name="Husnik F."/>
            <person name="Keeling P."/>
            <person name="Hampl V."/>
        </authorList>
    </citation>
    <scope>NUCLEOTIDE SEQUENCE [LARGE SCALE GENOMIC DNA]</scope>
    <source>
        <strain evidence="2">ST1C</strain>
    </source>
</reference>
<dbReference type="InterPro" id="IPR043136">
    <property type="entry name" value="B30.2/SPRY_sf"/>
</dbReference>
<gene>
    <name evidence="2" type="ORF">EZS28_000736</name>
</gene>
<evidence type="ECO:0000313" key="2">
    <source>
        <dbReference type="EMBL" id="KAA6403740.1"/>
    </source>
</evidence>
<dbReference type="OrthoDB" id="195736at2759"/>
<feature type="coiled-coil region" evidence="1">
    <location>
        <begin position="229"/>
        <end position="277"/>
    </location>
</feature>
<protein>
    <submittedName>
        <fullName evidence="2">Uncharacterized protein</fullName>
    </submittedName>
</protein>